<proteinExistence type="predicted"/>
<reference evidence="2" key="2">
    <citation type="submission" date="2020-08" db="EMBL/GenBank/DDBJ databases">
        <authorList>
            <person name="Chen M."/>
            <person name="Teng W."/>
            <person name="Zhao L."/>
            <person name="Hu C."/>
            <person name="Zhou Y."/>
            <person name="Han B."/>
            <person name="Song L."/>
            <person name="Shu W."/>
        </authorList>
    </citation>
    <scope>NUCLEOTIDE SEQUENCE</scope>
    <source>
        <strain evidence="2">FACHB-1375</strain>
    </source>
</reference>
<keyword evidence="3" id="KW-1185">Reference proteome</keyword>
<evidence type="ECO:0000256" key="1">
    <source>
        <dbReference type="SAM" id="MobiDB-lite"/>
    </source>
</evidence>
<dbReference type="AlphaFoldDB" id="A0A926VBK2"/>
<gene>
    <name evidence="2" type="ORF">H6G03_02140</name>
</gene>
<reference evidence="2" key="1">
    <citation type="journal article" date="2015" name="ISME J.">
        <title>Draft Genome Sequence of Streptomyces incarnatus NRRL8089, which Produces the Nucleoside Antibiotic Sinefungin.</title>
        <authorList>
            <person name="Oshima K."/>
            <person name="Hattori M."/>
            <person name="Shimizu H."/>
            <person name="Fukuda K."/>
            <person name="Nemoto M."/>
            <person name="Inagaki K."/>
            <person name="Tamura T."/>
        </authorList>
    </citation>
    <scope>NUCLEOTIDE SEQUENCE</scope>
    <source>
        <strain evidence="2">FACHB-1375</strain>
    </source>
</reference>
<evidence type="ECO:0000313" key="2">
    <source>
        <dbReference type="EMBL" id="MBD2179922.1"/>
    </source>
</evidence>
<organism evidence="2 3">
    <name type="scientific">Aerosakkonema funiforme FACHB-1375</name>
    <dbReference type="NCBI Taxonomy" id="2949571"/>
    <lineage>
        <taxon>Bacteria</taxon>
        <taxon>Bacillati</taxon>
        <taxon>Cyanobacteriota</taxon>
        <taxon>Cyanophyceae</taxon>
        <taxon>Oscillatoriophycideae</taxon>
        <taxon>Aerosakkonematales</taxon>
        <taxon>Aerosakkonemataceae</taxon>
        <taxon>Aerosakkonema</taxon>
    </lineage>
</organism>
<dbReference type="SUPFAM" id="SSF52266">
    <property type="entry name" value="SGNH hydrolase"/>
    <property type="match status" value="1"/>
</dbReference>
<dbReference type="Proteomes" id="UP000641646">
    <property type="component" value="Unassembled WGS sequence"/>
</dbReference>
<dbReference type="RefSeq" id="WP_190461598.1">
    <property type="nucleotide sequence ID" value="NZ_JACJPW010000003.1"/>
</dbReference>
<comment type="caution">
    <text evidence="2">The sequence shown here is derived from an EMBL/GenBank/DDBJ whole genome shotgun (WGS) entry which is preliminary data.</text>
</comment>
<feature type="compositionally biased region" description="Basic and acidic residues" evidence="1">
    <location>
        <begin position="634"/>
        <end position="647"/>
    </location>
</feature>
<accession>A0A926VBK2</accession>
<evidence type="ECO:0000313" key="3">
    <source>
        <dbReference type="Proteomes" id="UP000641646"/>
    </source>
</evidence>
<name>A0A926VBK2_9CYAN</name>
<protein>
    <submittedName>
        <fullName evidence="2">DUF1574 domain-containing protein</fullName>
    </submittedName>
</protein>
<dbReference type="EMBL" id="JACJPW010000003">
    <property type="protein sequence ID" value="MBD2179922.1"/>
    <property type="molecule type" value="Genomic_DNA"/>
</dbReference>
<sequence>MVKVNERKLANNASTLEQWANRAIRIAGMQVRVRIRGNKLHILCEGRECPDRQTTVTQLVLAMSAANINDLLAASRPTLAQAFLYGRKLGEKRPDWTEPIDLNDLNRYLEAHSSKASVPEAGLTSSVRKMTDISIEDSLTSQEILSERMTEVVEAAASSQSLARRGHPEAIARVLGENLQSLGVRVKVVSRSLRKNHGNLSPGTANSGIKERRLWVFCESAYSPDRSLLASPIAQKLRDLHLKGFRDAVIISQVSGEETPDWMLRVDLTPPEQMLREWAAWGDEEAIARLLDGATEHLHMEVSAVLKESTLHISCTGQNKSASVANDNIPLPDKPSAINAIAPLLHSLAPRGIQAAIIYGNPSDSASPAWVDWLNLPAANQPELATSAEDLAAAGDEEAIEFLLGRILNPDLDWRLADGGIRVQARRKEDLLHIMTDGAVCPVQRQVAGPTANFVRELEIPGISGVRVYGRRAGQKQPLWNYGVDFSARHRQAEEIAPEFATSDEYVEEVTTATLNLGNSLGERLSDVTVATEAKTVSQSVSESAENKLGRGWYEKKQALFDVLVRSQIFTPGGQTQNLISLPGQASYQGVKVALVWGAVGIMLTWSVDLVLGQMLKNREIQLKESLVLSQKSLVKDTEETRDEEGQKATNTAANSFKLPQVSLKQTPTQNSKVFNSSGFTKLDSTEASLDTVESTTSFTNLPSPNPSFNNRQLDEKLTLYQQRVAEKGPPDILIVGSSRALRGVDPQTLQKALAAEGYGKLEVFNFGVNGATAQVVDMLLRRCLTPEQLPKMIIWADGARAFNSGRVDATYNALAASPAYKQLVSGTLPRQNSLDGQAAKNLEPFTATSSLPGASGQMFINSQAIDEWLNQSLGTISSTYQQRDRLQAMLREQFADTLSFGANDRQKQAPSILRQNAIAWDGFLPLTLRFNPTTYYEKHTKVTGEHDNDYKSFQLAGNQTSALESFLQFTQANQIPVVVINLPLTKEYLDPLRTKYEQEFQMSMLRLSLSRGFIFRNWSQLWPSRHDYFSDPSHLNRYGATAVSERLAQDPLIPWPKK</sequence>
<feature type="region of interest" description="Disordered" evidence="1">
    <location>
        <begin position="634"/>
        <end position="654"/>
    </location>
</feature>